<evidence type="ECO:0000256" key="8">
    <source>
        <dbReference type="RuleBase" id="RU004468"/>
    </source>
</evidence>
<dbReference type="Pfam" id="PF00232">
    <property type="entry name" value="Glyco_hydro_1"/>
    <property type="match status" value="3"/>
</dbReference>
<feature type="chain" id="PRO_5005191031" description="beta-glucosidase" evidence="9">
    <location>
        <begin position="22"/>
        <end position="1068"/>
    </location>
</feature>
<dbReference type="PROSITE" id="PS00653">
    <property type="entry name" value="GLYCOSYL_HYDROL_F1_2"/>
    <property type="match status" value="1"/>
</dbReference>
<comment type="similarity">
    <text evidence="1">Belongs to the glycosyl hydrolase 1 family.</text>
</comment>
<dbReference type="Gene3D" id="3.50.4.10">
    <property type="entry name" value="Hepatocyte Growth Factor"/>
    <property type="match status" value="1"/>
</dbReference>
<evidence type="ECO:0000259" key="10">
    <source>
        <dbReference type="PROSITE" id="PS50948"/>
    </source>
</evidence>
<dbReference type="STRING" id="1169540.A0A0G4GQI0"/>
<evidence type="ECO:0000256" key="6">
    <source>
        <dbReference type="ARBA" id="ARBA00023295"/>
    </source>
</evidence>
<dbReference type="InParanoid" id="A0A0G4GQI0"/>
<dbReference type="GO" id="GO:0006508">
    <property type="term" value="P:proteolysis"/>
    <property type="evidence" value="ECO:0007669"/>
    <property type="project" value="InterPro"/>
</dbReference>
<gene>
    <name evidence="11" type="ORF">Vbra_18362</name>
</gene>
<dbReference type="PANTHER" id="PTHR10353:SF36">
    <property type="entry name" value="LP05116P"/>
    <property type="match status" value="1"/>
</dbReference>
<dbReference type="OrthoDB" id="65569at2759"/>
<dbReference type="GO" id="GO:0005576">
    <property type="term" value="C:extracellular region"/>
    <property type="evidence" value="ECO:0007669"/>
    <property type="project" value="InterPro"/>
</dbReference>
<dbReference type="InterPro" id="IPR001360">
    <property type="entry name" value="Glyco_hydro_1"/>
</dbReference>
<dbReference type="InterPro" id="IPR018120">
    <property type="entry name" value="Glyco_hydro_1_AS"/>
</dbReference>
<evidence type="ECO:0000256" key="1">
    <source>
        <dbReference type="ARBA" id="ARBA00010838"/>
    </source>
</evidence>
<evidence type="ECO:0000256" key="4">
    <source>
        <dbReference type="ARBA" id="ARBA00022801"/>
    </source>
</evidence>
<dbReference type="GO" id="GO:0008422">
    <property type="term" value="F:beta-glucosidase activity"/>
    <property type="evidence" value="ECO:0007669"/>
    <property type="project" value="TreeGrafter"/>
</dbReference>
<dbReference type="PRINTS" id="PR00131">
    <property type="entry name" value="GLHYDRLASE1"/>
</dbReference>
<organism evidence="11 12">
    <name type="scientific">Vitrella brassicaformis (strain CCMP3155)</name>
    <dbReference type="NCBI Taxonomy" id="1169540"/>
    <lineage>
        <taxon>Eukaryota</taxon>
        <taxon>Sar</taxon>
        <taxon>Alveolata</taxon>
        <taxon>Colpodellida</taxon>
        <taxon>Vitrellaceae</taxon>
        <taxon>Vitrella</taxon>
    </lineage>
</organism>
<feature type="active site" description="Nucleophile" evidence="7">
    <location>
        <position position="999"/>
    </location>
</feature>
<dbReference type="Proteomes" id="UP000041254">
    <property type="component" value="Unassembled WGS sequence"/>
</dbReference>
<sequence length="1068" mass="118628">MQPQLTFGFPFLLLASSPLAALSFRPAAISHQCHVDEALKGLVNKPWHKYDKALPPEENLLAALTAAVEKGKKEGRKFLFGTSTVAFQVEGHSSGDGRHDSVWDAADKKAGRKPSEGAGFHDKFEQDIAKAKDMAFDAFHFSISWSRVMTKDNKPNHKGVSYYQRLVKAIKANGMEPIATLYHWDMPQGKDWRVKSTVDDFAAFAEVMYTGLPSVNTWITIHDPYAICHFGYHQGTIPPFVRGGEGDVEKCARSLLLAHARAVDVHRKKAPKDGGGKKIGFTLSLASDHPYAHPAGKGRRLQETNYTTTEYLRALQEPSGEDACIEKGIDFYGYDVFEVHAASPAECRVACQGHDGCLFFTYRADGPDAPEGINNCYLKTSDMGRTASEIGDVLMSGAAECSQGGLQAEILGKDDQGRDALDFQKQTFLDPIFRTSVSPLVSSGGGGWLTAEEKTLLADAKPDFVGIATYGTLNGASDQSVWLRAIEHAPLGKALQQLQKEYNPKEILVTQMGLVNAMEDYLPEKALLNDQQRIWYYHMTMFELAMAALHRGVRLGGMFAWSLVDVPKAAVQMSSGKVGLMSVSDDSKKERKIKESGNWFKHLIRAVHECVKKGWSCNAAADNLLLKPNGMAKAPNMPYEQGILPLLATAVQKVEGSGIAKPFMWGTATAAYQVEGGWNKGGRAPSIWDEFTHAEKAHNGHTGDVACDFFHKYAGDMARMKGSGFNAFRFSISWSRLMPHGKRNQAGVAFYKDVIKATKENGMQPLVTLYHWDLPAGLDWREKSVVDAYVKYADLVFSEFIDHVDDFITFNEPWVFCKLGYQLGIHAPGVKSTADDLKCGHHVLLAHGKAVKLFRSKYQRKGKRIGITLNHEWRVPHNPSDPKDVTRTQGAIDSQLGWFADPIYLGDYPKTLKARWGKKMPVFTPAEKELLKGSSDFFGLNMYTTLYESHEDGSSYERFSVPIGPEAASIWLYPAPFGVAQLLKYVQNRYNPPSIIITENGVSAVNEEYMPNPRKQKITLKDSFRFGLQYVDFDAPERPRYMKESAKYLGTLIPSVRAQIDTCKLSTQ</sequence>
<evidence type="ECO:0000256" key="9">
    <source>
        <dbReference type="SAM" id="SignalP"/>
    </source>
</evidence>
<proteinExistence type="inferred from homology"/>
<evidence type="ECO:0000256" key="2">
    <source>
        <dbReference type="ARBA" id="ARBA00012744"/>
    </source>
</evidence>
<accession>A0A0G4GQI0</accession>
<keyword evidence="6 8" id="KW-0326">Glycosidase</keyword>
<dbReference type="VEuPathDB" id="CryptoDB:Vbra_18362"/>
<dbReference type="CDD" id="cd01100">
    <property type="entry name" value="APPLE_Factor_XI_like"/>
    <property type="match status" value="1"/>
</dbReference>
<feature type="signal peptide" evidence="9">
    <location>
        <begin position="1"/>
        <end position="21"/>
    </location>
</feature>
<dbReference type="EMBL" id="CDMY01000759">
    <property type="protein sequence ID" value="CEM32697.1"/>
    <property type="molecule type" value="Genomic_DNA"/>
</dbReference>
<dbReference type="PROSITE" id="PS50948">
    <property type="entry name" value="PAN"/>
    <property type="match status" value="1"/>
</dbReference>
<keyword evidence="12" id="KW-1185">Reference proteome</keyword>
<dbReference type="InterPro" id="IPR003609">
    <property type="entry name" value="Pan_app"/>
</dbReference>
<dbReference type="PANTHER" id="PTHR10353">
    <property type="entry name" value="GLYCOSYL HYDROLASE"/>
    <property type="match status" value="1"/>
</dbReference>
<dbReference type="Gene3D" id="3.20.20.80">
    <property type="entry name" value="Glycosidases"/>
    <property type="match status" value="3"/>
</dbReference>
<evidence type="ECO:0000313" key="11">
    <source>
        <dbReference type="EMBL" id="CEM32697.1"/>
    </source>
</evidence>
<dbReference type="InterPro" id="IPR017853">
    <property type="entry name" value="GH"/>
</dbReference>
<evidence type="ECO:0000256" key="3">
    <source>
        <dbReference type="ARBA" id="ARBA00022737"/>
    </source>
</evidence>
<keyword evidence="4 8" id="KW-0378">Hydrolase</keyword>
<keyword evidence="9" id="KW-0732">Signal</keyword>
<dbReference type="SUPFAM" id="SSF51445">
    <property type="entry name" value="(Trans)glycosidases"/>
    <property type="match status" value="3"/>
</dbReference>
<dbReference type="EC" id="3.2.1.21" evidence="2"/>
<dbReference type="SMART" id="SM00223">
    <property type="entry name" value="APPLE"/>
    <property type="match status" value="1"/>
</dbReference>
<keyword evidence="5" id="KW-1015">Disulfide bond</keyword>
<protein>
    <recommendedName>
        <fullName evidence="2">beta-glucosidase</fullName>
        <ecNumber evidence="2">3.2.1.21</ecNumber>
    </recommendedName>
</protein>
<dbReference type="Pfam" id="PF00024">
    <property type="entry name" value="PAN_1"/>
    <property type="match status" value="1"/>
</dbReference>
<dbReference type="GO" id="GO:0005975">
    <property type="term" value="P:carbohydrate metabolic process"/>
    <property type="evidence" value="ECO:0007669"/>
    <property type="project" value="InterPro"/>
</dbReference>
<dbReference type="AlphaFoldDB" id="A0A0G4GQI0"/>
<dbReference type="PROSITE" id="PS00572">
    <property type="entry name" value="GLYCOSYL_HYDROL_F1_1"/>
    <property type="match status" value="1"/>
</dbReference>
<reference evidence="11 12" key="1">
    <citation type="submission" date="2014-11" db="EMBL/GenBank/DDBJ databases">
        <authorList>
            <person name="Zhu J."/>
            <person name="Qi W."/>
            <person name="Song R."/>
        </authorList>
    </citation>
    <scope>NUCLEOTIDE SEQUENCE [LARGE SCALE GENOMIC DNA]</scope>
</reference>
<name>A0A0G4GQI0_VITBC</name>
<keyword evidence="3" id="KW-0677">Repeat</keyword>
<evidence type="ECO:0000256" key="5">
    <source>
        <dbReference type="ARBA" id="ARBA00023157"/>
    </source>
</evidence>
<dbReference type="InterPro" id="IPR033132">
    <property type="entry name" value="GH_1_N_CS"/>
</dbReference>
<feature type="domain" description="Apple" evidence="10">
    <location>
        <begin position="324"/>
        <end position="399"/>
    </location>
</feature>
<evidence type="ECO:0000313" key="12">
    <source>
        <dbReference type="Proteomes" id="UP000041254"/>
    </source>
</evidence>
<dbReference type="InterPro" id="IPR000177">
    <property type="entry name" value="Apple"/>
</dbReference>
<evidence type="ECO:0000256" key="7">
    <source>
        <dbReference type="PROSITE-ProRule" id="PRU10055"/>
    </source>
</evidence>